<protein>
    <submittedName>
        <fullName evidence="1 2">Uncharacterized protein</fullName>
    </submittedName>
</protein>
<reference evidence="2" key="3">
    <citation type="submission" date="2020-12" db="UniProtKB">
        <authorList>
            <consortium name="EnsemblPlants"/>
        </authorList>
    </citation>
    <scope>IDENTIFICATION</scope>
</reference>
<evidence type="ECO:0000313" key="1">
    <source>
        <dbReference type="EMBL" id="PNR53767.1"/>
    </source>
</evidence>
<gene>
    <name evidence="1" type="ORF">PHYPA_007442</name>
</gene>
<dbReference type="AlphaFoldDB" id="A0A2K1KJ14"/>
<organism evidence="1">
    <name type="scientific">Physcomitrium patens</name>
    <name type="common">Spreading-leaved earth moss</name>
    <name type="synonym">Physcomitrella patens</name>
    <dbReference type="NCBI Taxonomy" id="3218"/>
    <lineage>
        <taxon>Eukaryota</taxon>
        <taxon>Viridiplantae</taxon>
        <taxon>Streptophyta</taxon>
        <taxon>Embryophyta</taxon>
        <taxon>Bryophyta</taxon>
        <taxon>Bryophytina</taxon>
        <taxon>Bryopsida</taxon>
        <taxon>Funariidae</taxon>
        <taxon>Funariales</taxon>
        <taxon>Funariaceae</taxon>
        <taxon>Physcomitrium</taxon>
    </lineage>
</organism>
<dbReference type="EMBL" id="ABEU02000005">
    <property type="protein sequence ID" value="PNR53767.1"/>
    <property type="molecule type" value="Genomic_DNA"/>
</dbReference>
<sequence length="23" mass="2570">MLGSLHLTGTQYVVEKKLGLLRL</sequence>
<accession>A0A2K1KJ14</accession>
<dbReference type="Proteomes" id="UP000006727">
    <property type="component" value="Chromosome 5"/>
</dbReference>
<reference evidence="1 3" key="2">
    <citation type="journal article" date="2018" name="Plant J.">
        <title>The Physcomitrella patens chromosome-scale assembly reveals moss genome structure and evolution.</title>
        <authorList>
            <person name="Lang D."/>
            <person name="Ullrich K.K."/>
            <person name="Murat F."/>
            <person name="Fuchs J."/>
            <person name="Jenkins J."/>
            <person name="Haas F.B."/>
            <person name="Piednoel M."/>
            <person name="Gundlach H."/>
            <person name="Van Bel M."/>
            <person name="Meyberg R."/>
            <person name="Vives C."/>
            <person name="Morata J."/>
            <person name="Symeonidi A."/>
            <person name="Hiss M."/>
            <person name="Muchero W."/>
            <person name="Kamisugi Y."/>
            <person name="Saleh O."/>
            <person name="Blanc G."/>
            <person name="Decker E.L."/>
            <person name="van Gessel N."/>
            <person name="Grimwood J."/>
            <person name="Hayes R.D."/>
            <person name="Graham S.W."/>
            <person name="Gunter L.E."/>
            <person name="McDaniel S.F."/>
            <person name="Hoernstein S.N.W."/>
            <person name="Larsson A."/>
            <person name="Li F.W."/>
            <person name="Perroud P.F."/>
            <person name="Phillips J."/>
            <person name="Ranjan P."/>
            <person name="Rokshar D.S."/>
            <person name="Rothfels C.J."/>
            <person name="Schneider L."/>
            <person name="Shu S."/>
            <person name="Stevenson D.W."/>
            <person name="Thummler F."/>
            <person name="Tillich M."/>
            <person name="Villarreal Aguilar J.C."/>
            <person name="Widiez T."/>
            <person name="Wong G.K."/>
            <person name="Wymore A."/>
            <person name="Zhang Y."/>
            <person name="Zimmer A.D."/>
            <person name="Quatrano R.S."/>
            <person name="Mayer K.F.X."/>
            <person name="Goodstein D."/>
            <person name="Casacuberta J.M."/>
            <person name="Vandepoele K."/>
            <person name="Reski R."/>
            <person name="Cuming A.C."/>
            <person name="Tuskan G.A."/>
            <person name="Maumus F."/>
            <person name="Salse J."/>
            <person name="Schmutz J."/>
            <person name="Rensing S.A."/>
        </authorList>
    </citation>
    <scope>NUCLEOTIDE SEQUENCE [LARGE SCALE GENOMIC DNA]</scope>
    <source>
        <strain evidence="2 3">cv. Gransden 2004</strain>
    </source>
</reference>
<dbReference type="EnsemblPlants" id="Pp3c5_9410V3.1">
    <property type="protein sequence ID" value="Pp3c5_9410V3.1"/>
    <property type="gene ID" value="Pp3c5_9410"/>
</dbReference>
<evidence type="ECO:0000313" key="3">
    <source>
        <dbReference type="Proteomes" id="UP000006727"/>
    </source>
</evidence>
<reference evidence="1 3" key="1">
    <citation type="journal article" date="2008" name="Science">
        <title>The Physcomitrella genome reveals evolutionary insights into the conquest of land by plants.</title>
        <authorList>
            <person name="Rensing S."/>
            <person name="Lang D."/>
            <person name="Zimmer A."/>
            <person name="Terry A."/>
            <person name="Salamov A."/>
            <person name="Shapiro H."/>
            <person name="Nishiyama T."/>
            <person name="Perroud P.-F."/>
            <person name="Lindquist E."/>
            <person name="Kamisugi Y."/>
            <person name="Tanahashi T."/>
            <person name="Sakakibara K."/>
            <person name="Fujita T."/>
            <person name="Oishi K."/>
            <person name="Shin-I T."/>
            <person name="Kuroki Y."/>
            <person name="Toyoda A."/>
            <person name="Suzuki Y."/>
            <person name="Hashimoto A."/>
            <person name="Yamaguchi K."/>
            <person name="Sugano A."/>
            <person name="Kohara Y."/>
            <person name="Fujiyama A."/>
            <person name="Anterola A."/>
            <person name="Aoki S."/>
            <person name="Ashton N."/>
            <person name="Barbazuk W.B."/>
            <person name="Barker E."/>
            <person name="Bennetzen J."/>
            <person name="Bezanilla M."/>
            <person name="Blankenship R."/>
            <person name="Cho S.H."/>
            <person name="Dutcher S."/>
            <person name="Estelle M."/>
            <person name="Fawcett J.A."/>
            <person name="Gundlach H."/>
            <person name="Hanada K."/>
            <person name="Heyl A."/>
            <person name="Hicks K.A."/>
            <person name="Hugh J."/>
            <person name="Lohr M."/>
            <person name="Mayer K."/>
            <person name="Melkozernov A."/>
            <person name="Murata T."/>
            <person name="Nelson D."/>
            <person name="Pils B."/>
            <person name="Prigge M."/>
            <person name="Reiss B."/>
            <person name="Renner T."/>
            <person name="Rombauts S."/>
            <person name="Rushton P."/>
            <person name="Sanderfoot A."/>
            <person name="Schween G."/>
            <person name="Shiu S.-H."/>
            <person name="Stueber K."/>
            <person name="Theodoulou F.L."/>
            <person name="Tu H."/>
            <person name="Van de Peer Y."/>
            <person name="Verrier P.J."/>
            <person name="Waters E."/>
            <person name="Wood A."/>
            <person name="Yang L."/>
            <person name="Cove D."/>
            <person name="Cuming A."/>
            <person name="Hasebe M."/>
            <person name="Lucas S."/>
            <person name="Mishler D.B."/>
            <person name="Reski R."/>
            <person name="Grigoriev I."/>
            <person name="Quatrano R.S."/>
            <person name="Boore J.L."/>
        </authorList>
    </citation>
    <scope>NUCLEOTIDE SEQUENCE [LARGE SCALE GENOMIC DNA]</scope>
    <source>
        <strain evidence="2 3">cv. Gransden 2004</strain>
    </source>
</reference>
<keyword evidence="3" id="KW-1185">Reference proteome</keyword>
<proteinExistence type="predicted"/>
<evidence type="ECO:0000313" key="2">
    <source>
        <dbReference type="EnsemblPlants" id="Pp3c5_9410V3.1"/>
    </source>
</evidence>
<dbReference type="Gramene" id="Pp3c5_9410V3.1">
    <property type="protein sequence ID" value="Pp3c5_9410V3.1"/>
    <property type="gene ID" value="Pp3c5_9410"/>
</dbReference>
<name>A0A2K1KJ14_PHYPA</name>
<dbReference type="InParanoid" id="A0A2K1KJ14"/>